<dbReference type="OrthoDB" id="6831788at2"/>
<evidence type="ECO:0000256" key="2">
    <source>
        <dbReference type="ARBA" id="ARBA00022723"/>
    </source>
</evidence>
<dbReference type="PANTHER" id="PTHR32308:SF0">
    <property type="entry name" value="HPCH_HPAI ALDOLASE_CITRATE LYASE DOMAIN-CONTAINING PROTEIN"/>
    <property type="match status" value="1"/>
</dbReference>
<keyword evidence="3" id="KW-0460">Magnesium</keyword>
<name>A0A2S6EY75_LEGPN</name>
<dbReference type="RefSeq" id="WP_027228581.1">
    <property type="nucleotide sequence ID" value="NZ_CP017601.1"/>
</dbReference>
<dbReference type="Gene3D" id="3.20.20.60">
    <property type="entry name" value="Phosphoenolpyruvate-binding domains"/>
    <property type="match status" value="1"/>
</dbReference>
<dbReference type="InterPro" id="IPR011206">
    <property type="entry name" value="Citrate_lyase_beta/mcl1/mcl2"/>
</dbReference>
<organism evidence="4 5">
    <name type="scientific">Legionella pneumophila</name>
    <dbReference type="NCBI Taxonomy" id="446"/>
    <lineage>
        <taxon>Bacteria</taxon>
        <taxon>Pseudomonadati</taxon>
        <taxon>Pseudomonadota</taxon>
        <taxon>Gammaproteobacteria</taxon>
        <taxon>Legionellales</taxon>
        <taxon>Legionellaceae</taxon>
        <taxon>Legionella</taxon>
    </lineage>
</organism>
<keyword evidence="4" id="KW-0456">Lyase</keyword>
<gene>
    <name evidence="4" type="ORF">C3928_09850</name>
</gene>
<accession>A0A2S6EY75</accession>
<dbReference type="Proteomes" id="UP000239239">
    <property type="component" value="Unassembled WGS sequence"/>
</dbReference>
<evidence type="ECO:0000313" key="5">
    <source>
        <dbReference type="Proteomes" id="UP000239239"/>
    </source>
</evidence>
<dbReference type="GO" id="GO:0016829">
    <property type="term" value="F:lyase activity"/>
    <property type="evidence" value="ECO:0007669"/>
    <property type="project" value="UniProtKB-KW"/>
</dbReference>
<dbReference type="SUPFAM" id="SSF51621">
    <property type="entry name" value="Phosphoenolpyruvate/pyruvate domain"/>
    <property type="match status" value="1"/>
</dbReference>
<comment type="caution">
    <text evidence="4">The sequence shown here is derived from an EMBL/GenBank/DDBJ whole genome shotgun (WGS) entry which is preliminary data.</text>
</comment>
<evidence type="ECO:0000256" key="3">
    <source>
        <dbReference type="ARBA" id="ARBA00022842"/>
    </source>
</evidence>
<dbReference type="GO" id="GO:0000287">
    <property type="term" value="F:magnesium ion binding"/>
    <property type="evidence" value="ECO:0007669"/>
    <property type="project" value="TreeGrafter"/>
</dbReference>
<dbReference type="PANTHER" id="PTHR32308">
    <property type="entry name" value="LYASE BETA SUBUNIT, PUTATIVE (AFU_ORTHOLOGUE AFUA_4G13030)-RELATED"/>
    <property type="match status" value="1"/>
</dbReference>
<dbReference type="PIRSF" id="PIRSF015582">
    <property type="entry name" value="Cit_lyase_B"/>
    <property type="match status" value="1"/>
</dbReference>
<dbReference type="GO" id="GO:0006107">
    <property type="term" value="P:oxaloacetate metabolic process"/>
    <property type="evidence" value="ECO:0007669"/>
    <property type="project" value="TreeGrafter"/>
</dbReference>
<protein>
    <submittedName>
        <fullName evidence="4">CoA ester lyase</fullName>
    </submittedName>
</protein>
<reference evidence="4 5" key="1">
    <citation type="submission" date="2018-02" db="EMBL/GenBank/DDBJ databases">
        <title>Draft genome sequences of four Legionella pneumophila clinical strains isolated in Ontario.</title>
        <authorList>
            <person name="Fortuna A."/>
            <person name="Ramnarine R."/>
            <person name="Li A."/>
            <person name="Frantz C."/>
            <person name="Mallo G."/>
        </authorList>
    </citation>
    <scope>NUCLEOTIDE SEQUENCE [LARGE SCALE GENOMIC DNA]</scope>
    <source>
        <strain evidence="4 5">LG61</strain>
    </source>
</reference>
<dbReference type="EMBL" id="PQWY01000014">
    <property type="protein sequence ID" value="PPK30138.1"/>
    <property type="molecule type" value="Genomic_DNA"/>
</dbReference>
<evidence type="ECO:0000256" key="1">
    <source>
        <dbReference type="ARBA" id="ARBA00001946"/>
    </source>
</evidence>
<dbReference type="InterPro" id="IPR005000">
    <property type="entry name" value="Aldolase/citrate-lyase_domain"/>
</dbReference>
<dbReference type="AlphaFoldDB" id="A0A2S6EY75"/>
<comment type="cofactor">
    <cofactor evidence="1">
        <name>Mg(2+)</name>
        <dbReference type="ChEBI" id="CHEBI:18420"/>
    </cofactor>
</comment>
<evidence type="ECO:0000313" key="4">
    <source>
        <dbReference type="EMBL" id="PPK30138.1"/>
    </source>
</evidence>
<dbReference type="InterPro" id="IPR015813">
    <property type="entry name" value="Pyrv/PenolPyrv_kinase-like_dom"/>
</dbReference>
<dbReference type="Pfam" id="PF03328">
    <property type="entry name" value="HpcH_HpaI"/>
    <property type="match status" value="1"/>
</dbReference>
<sequence length="284" mass="31212">MDLSTSPAILFTPANKPELFDKALATGADSLILELEDAVPPEEKEQARCNVLHFLASKNFANLPIIIRINHITSDYGLSDLLALRQSNVPFDAILYPKAESPDELKLIYDILHLEAKKIKLFALIETGKGMSQLRSIVTNSPVSGIFFGAADFAADLACHLSWDSLLFARAQIIQAASLTKIAAIDSPFFDFSDEEGLIDETIKVKELGFKGKMAIHPKQIAPIKQSFAPTAEQIDRAKNIVACFEQAKGKACQYNGEMIDTPVYKHAQQVLKLAESIKGKSHE</sequence>
<dbReference type="InterPro" id="IPR040442">
    <property type="entry name" value="Pyrv_kinase-like_dom_sf"/>
</dbReference>
<proteinExistence type="predicted"/>
<keyword evidence="2" id="KW-0479">Metal-binding</keyword>